<dbReference type="AlphaFoldDB" id="A0AAN8NLW0"/>
<proteinExistence type="predicted"/>
<sequence length="235" mass="27175">MHRIFHVIELVENILLQHASTDEASRRHIVTNCRLVHSSWNDLISQSPGIRSLTWQYTLYTPGAKITVHTPFMSLERYFQDKWQLLQCNISYIKRNGSGDEPYEDAAKRIVGMYFRPPTAATPKNDPLIFEEDSKIQFLKITIYGYNNNNTILLKKGKLRGRHNLTISRLDGMLHDALLVDGYDLGSSSPKICIQLFWRPPIPGIPNQKEPDVRPTPYSVRVLMVQVVNTRVYYF</sequence>
<name>A0AAN8NLW0_9PEZI</name>
<evidence type="ECO:0000313" key="2">
    <source>
        <dbReference type="Proteomes" id="UP001307849"/>
    </source>
</evidence>
<accession>A0AAN8NLW0</accession>
<keyword evidence="2" id="KW-1185">Reference proteome</keyword>
<organism evidence="1 2">
    <name type="scientific">Arthrobotrys conoides</name>
    <dbReference type="NCBI Taxonomy" id="74498"/>
    <lineage>
        <taxon>Eukaryota</taxon>
        <taxon>Fungi</taxon>
        <taxon>Dikarya</taxon>
        <taxon>Ascomycota</taxon>
        <taxon>Pezizomycotina</taxon>
        <taxon>Orbiliomycetes</taxon>
        <taxon>Orbiliales</taxon>
        <taxon>Orbiliaceae</taxon>
        <taxon>Arthrobotrys</taxon>
    </lineage>
</organism>
<gene>
    <name evidence="1" type="ORF">TWF506_000927</name>
</gene>
<dbReference type="EMBL" id="JAVHJM010000001">
    <property type="protein sequence ID" value="KAK6520678.1"/>
    <property type="molecule type" value="Genomic_DNA"/>
</dbReference>
<evidence type="ECO:0000313" key="1">
    <source>
        <dbReference type="EMBL" id="KAK6520678.1"/>
    </source>
</evidence>
<dbReference type="Proteomes" id="UP001307849">
    <property type="component" value="Unassembled WGS sequence"/>
</dbReference>
<comment type="caution">
    <text evidence="1">The sequence shown here is derived from an EMBL/GenBank/DDBJ whole genome shotgun (WGS) entry which is preliminary data.</text>
</comment>
<reference evidence="1 2" key="1">
    <citation type="submission" date="2019-10" db="EMBL/GenBank/DDBJ databases">
        <authorList>
            <person name="Palmer J.M."/>
        </authorList>
    </citation>
    <scope>NUCLEOTIDE SEQUENCE [LARGE SCALE GENOMIC DNA]</scope>
    <source>
        <strain evidence="1 2">TWF506</strain>
    </source>
</reference>
<protein>
    <submittedName>
        <fullName evidence="1">Uncharacterized protein</fullName>
    </submittedName>
</protein>